<protein>
    <submittedName>
        <fullName evidence="3">Uncharacterized protein</fullName>
    </submittedName>
</protein>
<comment type="caution">
    <text evidence="3">The sequence shown here is derived from an EMBL/GenBank/DDBJ whole genome shotgun (WGS) entry which is preliminary data.</text>
</comment>
<feature type="coiled-coil region" evidence="1">
    <location>
        <begin position="377"/>
        <end position="404"/>
    </location>
</feature>
<dbReference type="AlphaFoldDB" id="A0A2V2VHJ7"/>
<feature type="coiled-coil region" evidence="1">
    <location>
        <begin position="106"/>
        <end position="172"/>
    </location>
</feature>
<gene>
    <name evidence="3" type="ORF">C4B63_21g60</name>
</gene>
<dbReference type="GO" id="GO:0035253">
    <property type="term" value="C:ciliary rootlet"/>
    <property type="evidence" value="ECO:0007669"/>
    <property type="project" value="TreeGrafter"/>
</dbReference>
<dbReference type="VEuPathDB" id="TriTrypDB:TcCL_ESM04117"/>
<accession>A0A2V2VHJ7</accession>
<dbReference type="VEuPathDB" id="TriTrypDB:Tc_MARK_9817"/>
<sequence length="625" mass="72384">MRRPQSVMDGPRSEAKNKRQKKRGDSAGVRRAVFSDVPKDEVESYTERLRELATQQARLEREFQQRSTANRRAIRKMHDENTHLRTIRAGTSDVTAVELEQLEQCKFIELRRLNRLTHQLEKLEEKFRENEMARRLKEEADKTPPLEAVTGNRSVVLRIQKLEKQLDKMLTEQQCVRSIRSMYEKVLEELREEWAGRESSVAVLEHDIESRRREYAKLVLMYKNSTTDHQIAKETLQKFKDKFEEGRRMKDKALGDRRLRVERALKETHYLEVQEVKLQNDIETEHQRIEEAETLHKERIRRRQHSVSAMERISMVQQESQQQGDGSDDRLQTIGGTPEDEERVRAYEESLRKMMRATESSTIDELMTKFELEYAARLQLQDQVREEKAKLERLSAVVRRLREETRHAKLCGVGRPPVTSGLRDEVVKCIEEATVKREEAVQGTAELQQLLAELTRRVDVLADIVATYRPEVSVPLTTVENYITNMRIVMKKIFSLADEAISRDHAPVKMDSMLVVVPPSNTRIALPPPGTTGAAWRESSHAVDNSAASEQEMGSSVILPFGETTDVKASFSPSTVSDEEVVKDAEGSMTLLDNEDPLTREQIKRLATVVLRREARRRQLEKRRR</sequence>
<dbReference type="GO" id="GO:0036158">
    <property type="term" value="P:outer dynein arm assembly"/>
    <property type="evidence" value="ECO:0007669"/>
    <property type="project" value="InterPro"/>
</dbReference>
<dbReference type="PANTHER" id="PTHR46518:SF1">
    <property type="entry name" value="OUTER DYNEIN ARM-DOCKING COMPLEX SUBUNIT 3"/>
    <property type="match status" value="1"/>
</dbReference>
<keyword evidence="1" id="KW-0175">Coiled coil</keyword>
<dbReference type="VEuPathDB" id="TriTrypDB:TCDM_03294"/>
<dbReference type="InterPro" id="IPR033192">
    <property type="entry name" value="ODAD3"/>
</dbReference>
<dbReference type="VEuPathDB" id="TriTrypDB:C3747_66g66"/>
<dbReference type="Proteomes" id="UP000246121">
    <property type="component" value="Unassembled WGS sequence"/>
</dbReference>
<dbReference type="GO" id="GO:0003341">
    <property type="term" value="P:cilium movement"/>
    <property type="evidence" value="ECO:0007669"/>
    <property type="project" value="InterPro"/>
</dbReference>
<organism evidence="3 4">
    <name type="scientific">Trypanosoma cruzi</name>
    <dbReference type="NCBI Taxonomy" id="5693"/>
    <lineage>
        <taxon>Eukaryota</taxon>
        <taxon>Discoba</taxon>
        <taxon>Euglenozoa</taxon>
        <taxon>Kinetoplastea</taxon>
        <taxon>Metakinetoplastina</taxon>
        <taxon>Trypanosomatida</taxon>
        <taxon>Trypanosomatidae</taxon>
        <taxon>Trypanosoma</taxon>
        <taxon>Schizotrypanum</taxon>
    </lineage>
</organism>
<dbReference type="VEuPathDB" id="TriTrypDB:TcG_02202"/>
<dbReference type="VEuPathDB" id="TriTrypDB:TcCLB.509569.60"/>
<dbReference type="VEuPathDB" id="TriTrypDB:C4B63_21g60"/>
<dbReference type="VEuPathDB" id="TriTrypDB:TCSYLVIO_000300"/>
<dbReference type="VEuPathDB" id="TriTrypDB:TcCLB.506865.30"/>
<dbReference type="VEuPathDB" id="TriTrypDB:BCY84_05366"/>
<dbReference type="PANTHER" id="PTHR46518">
    <property type="entry name" value="COILED-COIL DOMAIN-CONTAINING PROTEIN 151"/>
    <property type="match status" value="1"/>
</dbReference>
<dbReference type="VEuPathDB" id="TriTrypDB:TcBrA4_0019430"/>
<dbReference type="VEuPathDB" id="TriTrypDB:TcYC6_0064380"/>
<evidence type="ECO:0000256" key="2">
    <source>
        <dbReference type="SAM" id="MobiDB-lite"/>
    </source>
</evidence>
<feature type="region of interest" description="Disordered" evidence="2">
    <location>
        <begin position="315"/>
        <end position="343"/>
    </location>
</feature>
<feature type="region of interest" description="Disordered" evidence="2">
    <location>
        <begin position="1"/>
        <end position="32"/>
    </location>
</feature>
<evidence type="ECO:0000313" key="3">
    <source>
        <dbReference type="EMBL" id="PWU95624.1"/>
    </source>
</evidence>
<dbReference type="VEuPathDB" id="TriTrypDB:ECC02_003072"/>
<dbReference type="GO" id="GO:0036064">
    <property type="term" value="C:ciliary basal body"/>
    <property type="evidence" value="ECO:0007669"/>
    <property type="project" value="TreeGrafter"/>
</dbReference>
<evidence type="ECO:0000313" key="4">
    <source>
        <dbReference type="Proteomes" id="UP000246121"/>
    </source>
</evidence>
<proteinExistence type="predicted"/>
<dbReference type="GO" id="GO:0097542">
    <property type="term" value="C:ciliary tip"/>
    <property type="evidence" value="ECO:0007669"/>
    <property type="project" value="TreeGrafter"/>
</dbReference>
<dbReference type="VEuPathDB" id="TriTrypDB:Tc_MARK_9816"/>
<dbReference type="EMBL" id="PRFA01000021">
    <property type="protein sequence ID" value="PWU95624.1"/>
    <property type="molecule type" value="Genomic_DNA"/>
</dbReference>
<evidence type="ECO:0000256" key="1">
    <source>
        <dbReference type="SAM" id="Coils"/>
    </source>
</evidence>
<reference evidence="3 4" key="1">
    <citation type="journal article" date="2018" name="Microb. Genom.">
        <title>Expanding an expanded genome: long-read sequencing of Trypanosoma cruzi.</title>
        <authorList>
            <person name="Berna L."/>
            <person name="Rodriguez M."/>
            <person name="Chiribao M.L."/>
            <person name="Parodi-Talice A."/>
            <person name="Pita S."/>
            <person name="Rijo G."/>
            <person name="Alvarez-Valin F."/>
            <person name="Robello C."/>
        </authorList>
    </citation>
    <scope>NUCLEOTIDE SEQUENCE [LARGE SCALE GENOMIC DNA]</scope>
    <source>
        <strain evidence="3 4">Dm28c</strain>
    </source>
</reference>
<name>A0A2V2VHJ7_TRYCR</name>